<dbReference type="SUPFAM" id="SSF56349">
    <property type="entry name" value="DNA breaking-rejoining enzymes"/>
    <property type="match status" value="1"/>
</dbReference>
<dbReference type="InterPro" id="IPR010998">
    <property type="entry name" value="Integrase_recombinase_N"/>
</dbReference>
<evidence type="ECO:0000256" key="1">
    <source>
        <dbReference type="ARBA" id="ARBA00004496"/>
    </source>
</evidence>
<dbReference type="InterPro" id="IPR011932">
    <property type="entry name" value="Recomb_XerD"/>
</dbReference>
<dbReference type="NCBIfam" id="TIGR02225">
    <property type="entry name" value="recomb_XerD"/>
    <property type="match status" value="1"/>
</dbReference>
<dbReference type="InterPro" id="IPR002104">
    <property type="entry name" value="Integrase_catalytic"/>
</dbReference>
<feature type="domain" description="Tyr recombinase" evidence="12">
    <location>
        <begin position="198"/>
        <end position="388"/>
    </location>
</feature>
<dbReference type="Pfam" id="PF02899">
    <property type="entry name" value="Phage_int_SAM_1"/>
    <property type="match status" value="1"/>
</dbReference>
<evidence type="ECO:0000256" key="2">
    <source>
        <dbReference type="ARBA" id="ARBA00010450"/>
    </source>
</evidence>
<evidence type="ECO:0000256" key="6">
    <source>
        <dbReference type="ARBA" id="ARBA00022829"/>
    </source>
</evidence>
<name>A0A7Z7NFM3_XANCH</name>
<keyword evidence="10 11" id="KW-0131">Cell cycle</keyword>
<dbReference type="PROSITE" id="PS51900">
    <property type="entry name" value="CB"/>
    <property type="match status" value="1"/>
</dbReference>
<evidence type="ECO:0000256" key="9">
    <source>
        <dbReference type="ARBA" id="ARBA00023172"/>
    </source>
</evidence>
<evidence type="ECO:0000256" key="4">
    <source>
        <dbReference type="ARBA" id="ARBA00022490"/>
    </source>
</evidence>
<dbReference type="AlphaFoldDB" id="A0A7Z7NFM3"/>
<dbReference type="PROSITE" id="PS51898">
    <property type="entry name" value="TYR_RECOMBINASE"/>
    <property type="match status" value="1"/>
</dbReference>
<dbReference type="EMBL" id="OCZC01000043">
    <property type="protein sequence ID" value="SOO22243.1"/>
    <property type="molecule type" value="Genomic_DNA"/>
</dbReference>
<keyword evidence="5 11" id="KW-0132">Cell division</keyword>
<feature type="domain" description="Core-binding (CB)" evidence="13">
    <location>
        <begin position="92"/>
        <end position="177"/>
    </location>
</feature>
<dbReference type="InterPro" id="IPR011010">
    <property type="entry name" value="DNA_brk_join_enz"/>
</dbReference>
<feature type="active site" evidence="11">
    <location>
        <position position="262"/>
    </location>
</feature>
<evidence type="ECO:0000256" key="5">
    <source>
        <dbReference type="ARBA" id="ARBA00022618"/>
    </source>
</evidence>
<keyword evidence="6 11" id="KW-0159">Chromosome partition</keyword>
<dbReference type="HAMAP" id="MF_01808">
    <property type="entry name" value="Recomb_XerC_XerD"/>
    <property type="match status" value="1"/>
</dbReference>
<protein>
    <recommendedName>
        <fullName evidence="3 11">Tyrosine recombinase XerD</fullName>
    </recommendedName>
</protein>
<dbReference type="GO" id="GO:0007059">
    <property type="term" value="P:chromosome segregation"/>
    <property type="evidence" value="ECO:0007669"/>
    <property type="project" value="UniProtKB-UniRule"/>
</dbReference>
<dbReference type="Gene3D" id="1.10.443.10">
    <property type="entry name" value="Intergrase catalytic core"/>
    <property type="match status" value="1"/>
</dbReference>
<feature type="active site" evidence="11">
    <location>
        <position position="343"/>
    </location>
</feature>
<dbReference type="Gene3D" id="1.10.150.130">
    <property type="match status" value="1"/>
</dbReference>
<dbReference type="NCBIfam" id="NF001399">
    <property type="entry name" value="PRK00283.1"/>
    <property type="match status" value="1"/>
</dbReference>
<feature type="active site" evidence="11">
    <location>
        <position position="340"/>
    </location>
</feature>
<dbReference type="GO" id="GO:0009037">
    <property type="term" value="F:tyrosine-based site-specific recombinase activity"/>
    <property type="evidence" value="ECO:0007669"/>
    <property type="project" value="UniProtKB-UniRule"/>
</dbReference>
<comment type="caution">
    <text evidence="14">The sequence shown here is derived from an EMBL/GenBank/DDBJ whole genome shotgun (WGS) entry which is preliminary data.</text>
</comment>
<evidence type="ECO:0000256" key="7">
    <source>
        <dbReference type="ARBA" id="ARBA00022908"/>
    </source>
</evidence>
<sequence length="394" mass="43867">MFKWAHAHAGTYRPWQLWRRDPDSLPACGRRVLITHNNDAHMSYPARAGRHLPATRTASALKTRAAFYAVAMSASSPAERRQLARHLPPVQPADASVIERFLDRFWAEQGVARQTLESYRRDLEGLARWRDGAGGGLLGIDRAALFDYLRWRTRANYSPRSTARLLSTLRAFYGLCLRDGVRSDDPTALIDPPQLPRSLPKALTESQIEALLAAPDLDTPAGLRDRAMLELMYAAGLRVSELVNLPAVGVNLRQGVLRVTGKGSKDRLVPLGEESQHWLERYLREARPLLAANKPVTAVDGQVPLFIDVSRQPLSRQQFWALVKRYAAVAGIDPAAVSPHGLRHSFATHLLNHGADLRALQMLLGHSSLSTTQIYTLVARQHLQKLHASHHPRG</sequence>
<comment type="function">
    <text evidence="11">Site-specific tyrosine recombinase, which acts by catalyzing the cutting and rejoining of the recombining DNA molecules. The XerC-XerD complex is essential to convert dimers of the bacterial chromosome into monomers to permit their segregation at cell division. It also contributes to the segregational stability of plasmids.</text>
</comment>
<evidence type="ECO:0000313" key="14">
    <source>
        <dbReference type="EMBL" id="SOO22243.1"/>
    </source>
</evidence>
<evidence type="ECO:0000256" key="8">
    <source>
        <dbReference type="ARBA" id="ARBA00023125"/>
    </source>
</evidence>
<feature type="active site" evidence="11">
    <location>
        <position position="366"/>
    </location>
</feature>
<dbReference type="PANTHER" id="PTHR30349:SF90">
    <property type="entry name" value="TYROSINE RECOMBINASE XERD"/>
    <property type="match status" value="1"/>
</dbReference>
<gene>
    <name evidence="11 14" type="primary">xerD</name>
    <name evidence="14" type="ORF">XFF6991_150004</name>
</gene>
<feature type="active site" evidence="11">
    <location>
        <position position="238"/>
    </location>
</feature>
<comment type="subcellular location">
    <subcellularLocation>
        <location evidence="1 11">Cytoplasm</location>
    </subcellularLocation>
</comment>
<dbReference type="CDD" id="cd00798">
    <property type="entry name" value="INT_XerDC_C"/>
    <property type="match status" value="1"/>
</dbReference>
<dbReference type="PANTHER" id="PTHR30349">
    <property type="entry name" value="PHAGE INTEGRASE-RELATED"/>
    <property type="match status" value="1"/>
</dbReference>
<keyword evidence="7 11" id="KW-0229">DNA integration</keyword>
<evidence type="ECO:0000259" key="13">
    <source>
        <dbReference type="PROSITE" id="PS51900"/>
    </source>
</evidence>
<keyword evidence="9 11" id="KW-0233">DNA recombination</keyword>
<keyword evidence="8 11" id="KW-0238">DNA-binding</keyword>
<comment type="subunit">
    <text evidence="11">Forms a cyclic heterotetrameric complex composed of two molecules of XerC and two molecules of XerD.</text>
</comment>
<dbReference type="GO" id="GO:0051301">
    <property type="term" value="P:cell division"/>
    <property type="evidence" value="ECO:0007669"/>
    <property type="project" value="UniProtKB-KW"/>
</dbReference>
<dbReference type="InterPro" id="IPR044068">
    <property type="entry name" value="CB"/>
</dbReference>
<evidence type="ECO:0000256" key="11">
    <source>
        <dbReference type="HAMAP-Rule" id="MF_01807"/>
    </source>
</evidence>
<dbReference type="GO" id="GO:0006313">
    <property type="term" value="P:DNA transposition"/>
    <property type="evidence" value="ECO:0007669"/>
    <property type="project" value="UniProtKB-UniRule"/>
</dbReference>
<dbReference type="Proteomes" id="UP000234345">
    <property type="component" value="Unassembled WGS sequence"/>
</dbReference>
<organism evidence="14 15">
    <name type="scientific">Xanthomonas campestris pv. phaseoli</name>
    <dbReference type="NCBI Taxonomy" id="317013"/>
    <lineage>
        <taxon>Bacteria</taxon>
        <taxon>Pseudomonadati</taxon>
        <taxon>Pseudomonadota</taxon>
        <taxon>Gammaproteobacteria</taxon>
        <taxon>Lysobacterales</taxon>
        <taxon>Lysobacteraceae</taxon>
        <taxon>Xanthomonas</taxon>
    </lineage>
</organism>
<dbReference type="GO" id="GO:0003677">
    <property type="term" value="F:DNA binding"/>
    <property type="evidence" value="ECO:0007669"/>
    <property type="project" value="UniProtKB-UniRule"/>
</dbReference>
<dbReference type="InterPro" id="IPR004107">
    <property type="entry name" value="Integrase_SAM-like_N"/>
</dbReference>
<reference evidence="14 15" key="1">
    <citation type="submission" date="2017-10" db="EMBL/GenBank/DDBJ databases">
        <authorList>
            <person name="Regsiter A."/>
            <person name="William W."/>
        </authorList>
    </citation>
    <scope>NUCLEOTIDE SEQUENCE [LARGE SCALE GENOMIC DNA]</scope>
    <source>
        <strain evidence="14 15">CFBP6991</strain>
    </source>
</reference>
<evidence type="ECO:0000313" key="15">
    <source>
        <dbReference type="Proteomes" id="UP000234345"/>
    </source>
</evidence>
<dbReference type="InterPro" id="IPR013762">
    <property type="entry name" value="Integrase-like_cat_sf"/>
</dbReference>
<dbReference type="Pfam" id="PF00589">
    <property type="entry name" value="Phage_integrase"/>
    <property type="match status" value="1"/>
</dbReference>
<keyword evidence="4 11" id="KW-0963">Cytoplasm</keyword>
<dbReference type="HAMAP" id="MF_01807">
    <property type="entry name" value="Recomb_XerD"/>
    <property type="match status" value="1"/>
</dbReference>
<dbReference type="SUPFAM" id="SSF47823">
    <property type="entry name" value="lambda integrase-like, N-terminal domain"/>
    <property type="match status" value="1"/>
</dbReference>
<evidence type="ECO:0000259" key="12">
    <source>
        <dbReference type="PROSITE" id="PS51898"/>
    </source>
</evidence>
<accession>A0A7Z7NFM3</accession>
<comment type="similarity">
    <text evidence="2 11">Belongs to the 'phage' integrase family. XerD subfamily.</text>
</comment>
<dbReference type="GO" id="GO:0005737">
    <property type="term" value="C:cytoplasm"/>
    <property type="evidence" value="ECO:0007669"/>
    <property type="project" value="UniProtKB-SubCell"/>
</dbReference>
<evidence type="ECO:0000256" key="10">
    <source>
        <dbReference type="ARBA" id="ARBA00023306"/>
    </source>
</evidence>
<dbReference type="InterPro" id="IPR023009">
    <property type="entry name" value="Tyrosine_recombinase_XerC/XerD"/>
</dbReference>
<evidence type="ECO:0000256" key="3">
    <source>
        <dbReference type="ARBA" id="ARBA00015810"/>
    </source>
</evidence>
<dbReference type="InterPro" id="IPR050090">
    <property type="entry name" value="Tyrosine_recombinase_XerCD"/>
</dbReference>
<proteinExistence type="inferred from homology"/>
<feature type="active site" description="O-(3'-phospho-DNA)-tyrosine intermediate" evidence="11">
    <location>
        <position position="375"/>
    </location>
</feature>